<protein>
    <submittedName>
        <fullName evidence="1">Uncharacterized protein</fullName>
    </submittedName>
</protein>
<dbReference type="Proteomes" id="UP000255365">
    <property type="component" value="Unassembled WGS sequence"/>
</dbReference>
<dbReference type="AlphaFoldDB" id="A0A370SE14"/>
<dbReference type="EMBL" id="QRAV01000010">
    <property type="protein sequence ID" value="RDL17990.1"/>
    <property type="molecule type" value="Genomic_DNA"/>
</dbReference>
<sequence>MCTLTHFAMPADARLKSPVILHITGMEDLPESVTNDQTPRFQVVPAGNAFFHIKEKSTGRVRGFREDHNEACALARSLELQIELLASGCLR</sequence>
<dbReference type="RefSeq" id="WP_042559580.1">
    <property type="nucleotide sequence ID" value="NZ_QRAV01000010.1"/>
</dbReference>
<accession>A0A370SE14</accession>
<gene>
    <name evidence="1" type="ORF">DEU51_11060</name>
</gene>
<proteinExistence type="predicted"/>
<name>A0A370SE14_PSEJE</name>
<reference evidence="1 2" key="1">
    <citation type="submission" date="2018-07" db="EMBL/GenBank/DDBJ databases">
        <title>Genome sequencing of rice bacterial endophytes.</title>
        <authorList>
            <person name="Venturi V."/>
        </authorList>
    </citation>
    <scope>NUCLEOTIDE SEQUENCE [LARGE SCALE GENOMIC DNA]</scope>
    <source>
        <strain evidence="1 2">E2333</strain>
    </source>
</reference>
<evidence type="ECO:0000313" key="1">
    <source>
        <dbReference type="EMBL" id="RDL17990.1"/>
    </source>
</evidence>
<evidence type="ECO:0000313" key="2">
    <source>
        <dbReference type="Proteomes" id="UP000255365"/>
    </source>
</evidence>
<comment type="caution">
    <text evidence="1">The sequence shown here is derived from an EMBL/GenBank/DDBJ whole genome shotgun (WGS) entry which is preliminary data.</text>
</comment>
<organism evidence="1 2">
    <name type="scientific">Pseudomonas jessenii</name>
    <dbReference type="NCBI Taxonomy" id="77298"/>
    <lineage>
        <taxon>Bacteria</taxon>
        <taxon>Pseudomonadati</taxon>
        <taxon>Pseudomonadota</taxon>
        <taxon>Gammaproteobacteria</taxon>
        <taxon>Pseudomonadales</taxon>
        <taxon>Pseudomonadaceae</taxon>
        <taxon>Pseudomonas</taxon>
    </lineage>
</organism>